<feature type="transmembrane region" description="Helical" evidence="1">
    <location>
        <begin position="12"/>
        <end position="31"/>
    </location>
</feature>
<protein>
    <recommendedName>
        <fullName evidence="2">CD-NTase-associated protein 15 domain-containing protein</fullName>
    </recommendedName>
</protein>
<proteinExistence type="predicted"/>
<reference evidence="3" key="1">
    <citation type="submission" date="2021-01" db="EMBL/GenBank/DDBJ databases">
        <title>Modified the classification status of verrucomicrobia.</title>
        <authorList>
            <person name="Feng X."/>
        </authorList>
    </citation>
    <scope>NUCLEOTIDE SEQUENCE</scope>
    <source>
        <strain evidence="3">_KCTC 22039</strain>
    </source>
</reference>
<name>A0A8J7MFH7_9BACT</name>
<dbReference type="InterPro" id="IPR041208">
    <property type="entry name" value="Cap15"/>
</dbReference>
<dbReference type="Pfam" id="PF18153">
    <property type="entry name" value="Cap15_CD_rec"/>
    <property type="match status" value="1"/>
</dbReference>
<keyword evidence="4" id="KW-1185">Reference proteome</keyword>
<keyword evidence="1" id="KW-0472">Membrane</keyword>
<evidence type="ECO:0000313" key="4">
    <source>
        <dbReference type="Proteomes" id="UP000624703"/>
    </source>
</evidence>
<dbReference type="AlphaFoldDB" id="A0A8J7MFH7"/>
<sequence length="199" mass="22475">MNINFRYYKSGPLVSLIALTWAGLALILKRYAWDNDILLGIGPSVGVGLLLWLYDNYLWNIPWLDKLNTVPDLNGTYIGNIQFNRTGTRESRECSLFIKQTCSKIKVTTAFPKKETEEPPTKSTSLEAFISTDEVGDHSLYFYYHNPGSCLNGDTLNPHDGMNVLHIDQTDTLTTLDGYYFTNRDPQTKGCMTATKQTS</sequence>
<keyword evidence="1" id="KW-1133">Transmembrane helix</keyword>
<gene>
    <name evidence="3" type="ORF">JIN82_09345</name>
</gene>
<accession>A0A8J7MFH7</accession>
<dbReference type="Proteomes" id="UP000624703">
    <property type="component" value="Unassembled WGS sequence"/>
</dbReference>
<keyword evidence="1" id="KW-0812">Transmembrane</keyword>
<dbReference type="EMBL" id="JAENIM010000039">
    <property type="protein sequence ID" value="MBK1791353.1"/>
    <property type="molecule type" value="Genomic_DNA"/>
</dbReference>
<evidence type="ECO:0000313" key="3">
    <source>
        <dbReference type="EMBL" id="MBK1791353.1"/>
    </source>
</evidence>
<comment type="caution">
    <text evidence="3">The sequence shown here is derived from an EMBL/GenBank/DDBJ whole genome shotgun (WGS) entry which is preliminary data.</text>
</comment>
<feature type="transmembrane region" description="Helical" evidence="1">
    <location>
        <begin position="37"/>
        <end position="54"/>
    </location>
</feature>
<feature type="domain" description="CD-NTase-associated protein 15" evidence="2">
    <location>
        <begin position="70"/>
        <end position="196"/>
    </location>
</feature>
<dbReference type="RefSeq" id="WP_200311361.1">
    <property type="nucleotide sequence ID" value="NZ_JAENIM010000039.1"/>
</dbReference>
<evidence type="ECO:0000259" key="2">
    <source>
        <dbReference type="Pfam" id="PF18153"/>
    </source>
</evidence>
<organism evidence="3 4">
    <name type="scientific">Persicirhabdus sediminis</name>
    <dbReference type="NCBI Taxonomy" id="454144"/>
    <lineage>
        <taxon>Bacteria</taxon>
        <taxon>Pseudomonadati</taxon>
        <taxon>Verrucomicrobiota</taxon>
        <taxon>Verrucomicrobiia</taxon>
        <taxon>Verrucomicrobiales</taxon>
        <taxon>Verrucomicrobiaceae</taxon>
        <taxon>Persicirhabdus</taxon>
    </lineage>
</organism>
<evidence type="ECO:0000256" key="1">
    <source>
        <dbReference type="SAM" id="Phobius"/>
    </source>
</evidence>